<dbReference type="PATRIC" id="fig|1365253.3.peg.2657"/>
<dbReference type="Gene3D" id="3.40.50.1700">
    <property type="entry name" value="Glycoside hydrolase family 3 C-terminal domain"/>
    <property type="match status" value="1"/>
</dbReference>
<dbReference type="InterPro" id="IPR036881">
    <property type="entry name" value="Glyco_hydro_3_C_sf"/>
</dbReference>
<dbReference type="PANTHER" id="PTHR30620">
    <property type="entry name" value="PERIPLASMIC BETA-GLUCOSIDASE-RELATED"/>
    <property type="match status" value="1"/>
</dbReference>
<dbReference type="Pfam" id="PF00933">
    <property type="entry name" value="Glyco_hydro_3"/>
    <property type="match status" value="1"/>
</dbReference>
<dbReference type="InterPro" id="IPR051915">
    <property type="entry name" value="Cellulose_Degrad_GH3"/>
</dbReference>
<dbReference type="InterPro" id="IPR001764">
    <property type="entry name" value="Glyco_hydro_3_N"/>
</dbReference>
<dbReference type="PANTHER" id="PTHR30620:SF77">
    <property type="entry name" value="LYSOSOMAL BETA GLUCOSIDASE-LIKE"/>
    <property type="match status" value="1"/>
</dbReference>
<evidence type="ECO:0000256" key="1">
    <source>
        <dbReference type="ARBA" id="ARBA00022801"/>
    </source>
</evidence>
<dbReference type="InterPro" id="IPR036962">
    <property type="entry name" value="Glyco_hydro_3_N_sf"/>
</dbReference>
<evidence type="ECO:0000259" key="2">
    <source>
        <dbReference type="Pfam" id="PF00933"/>
    </source>
</evidence>
<feature type="domain" description="Glycoside hydrolase family 3 N-terminal" evidence="2">
    <location>
        <begin position="50"/>
        <end position="157"/>
    </location>
</feature>
<dbReference type="InterPro" id="IPR017853">
    <property type="entry name" value="GH"/>
</dbReference>
<dbReference type="Proteomes" id="UP000076587">
    <property type="component" value="Unassembled WGS sequence"/>
</dbReference>
<sequence>MTTEQKVAQMIQPEIRDITVEDMRKYVFGSYLNGDGAFPNGDKRASVGGLKAGAQSVMASFNSWDCDKIHRNKYLLTTVLKDRMGFDGFVVGDWIGHGQIQGCTNESCSQAINAGLDMFMAPTKSWKPLFYNTVNQVKDGTIPLSRVNDAVSRILRVKLRAGLFRKPSLTQRLYAGDSNMMGNQQHRALAREAVRKSMVLLKNKVRILPLSPKQNILITGDGAHNIGKQSGGWTITWQATNNTNADFPRWNFNL</sequence>
<keyword evidence="1" id="KW-0378">Hydrolase</keyword>
<dbReference type="GO" id="GO:0008422">
    <property type="term" value="F:beta-glucosidase activity"/>
    <property type="evidence" value="ECO:0007669"/>
    <property type="project" value="TreeGrafter"/>
</dbReference>
<dbReference type="AlphaFoldDB" id="A0A167BY87"/>
<comment type="caution">
    <text evidence="3">The sequence shown here is derived from an EMBL/GenBank/DDBJ whole genome shotgun (WGS) entry which is preliminary data.</text>
</comment>
<evidence type="ECO:0000313" key="4">
    <source>
        <dbReference type="Proteomes" id="UP000076587"/>
    </source>
</evidence>
<name>A0A167BY87_9GAMM</name>
<dbReference type="GO" id="GO:0009251">
    <property type="term" value="P:glucan catabolic process"/>
    <property type="evidence" value="ECO:0007669"/>
    <property type="project" value="TreeGrafter"/>
</dbReference>
<dbReference type="SUPFAM" id="SSF51445">
    <property type="entry name" value="(Trans)glycosidases"/>
    <property type="match status" value="1"/>
</dbReference>
<organism evidence="3 4">
    <name type="scientific">Pseudoalteromonas luteoviolacea NCIMB 1942</name>
    <dbReference type="NCBI Taxonomy" id="1365253"/>
    <lineage>
        <taxon>Bacteria</taxon>
        <taxon>Pseudomonadati</taxon>
        <taxon>Pseudomonadota</taxon>
        <taxon>Gammaproteobacteria</taxon>
        <taxon>Alteromonadales</taxon>
        <taxon>Pseudoalteromonadaceae</taxon>
        <taxon>Pseudoalteromonas</taxon>
    </lineage>
</organism>
<dbReference type="EMBL" id="AUXT01000161">
    <property type="protein sequence ID" value="KZN47031.1"/>
    <property type="molecule type" value="Genomic_DNA"/>
</dbReference>
<proteinExistence type="predicted"/>
<dbReference type="Gene3D" id="3.20.20.300">
    <property type="entry name" value="Glycoside hydrolase, family 3, N-terminal domain"/>
    <property type="match status" value="1"/>
</dbReference>
<accession>A0A167BY87</accession>
<dbReference type="SUPFAM" id="SSF52279">
    <property type="entry name" value="Beta-D-glucan exohydrolase, C-terminal domain"/>
    <property type="match status" value="1"/>
</dbReference>
<gene>
    <name evidence="3" type="ORF">N482_02105</name>
</gene>
<reference evidence="3 4" key="1">
    <citation type="submission" date="2013-07" db="EMBL/GenBank/DDBJ databases">
        <title>Comparative Genomic and Metabolomic Analysis of Twelve Strains of Pseudoalteromonas luteoviolacea.</title>
        <authorList>
            <person name="Vynne N.G."/>
            <person name="Mansson M."/>
            <person name="Gram L."/>
        </authorList>
    </citation>
    <scope>NUCLEOTIDE SEQUENCE [LARGE SCALE GENOMIC DNA]</scope>
    <source>
        <strain evidence="3 4">NCIMB 1942</strain>
    </source>
</reference>
<evidence type="ECO:0000313" key="3">
    <source>
        <dbReference type="EMBL" id="KZN47031.1"/>
    </source>
</evidence>
<protein>
    <recommendedName>
        <fullName evidence="2">Glycoside hydrolase family 3 N-terminal domain-containing protein</fullName>
    </recommendedName>
</protein>